<sequence length="42" mass="5085">MCGKKKWDGVGKDCTIEDWTHENRKLFFKKKEKKRRNMASIL</sequence>
<organism evidence="1 2">
    <name type="scientific">Daphnia magna</name>
    <dbReference type="NCBI Taxonomy" id="35525"/>
    <lineage>
        <taxon>Eukaryota</taxon>
        <taxon>Metazoa</taxon>
        <taxon>Ecdysozoa</taxon>
        <taxon>Arthropoda</taxon>
        <taxon>Crustacea</taxon>
        <taxon>Branchiopoda</taxon>
        <taxon>Diplostraca</taxon>
        <taxon>Cladocera</taxon>
        <taxon>Anomopoda</taxon>
        <taxon>Daphniidae</taxon>
        <taxon>Daphnia</taxon>
    </lineage>
</organism>
<evidence type="ECO:0000313" key="1">
    <source>
        <dbReference type="EMBL" id="KZS18492.1"/>
    </source>
</evidence>
<accession>A0A162P3R3</accession>
<dbReference type="AlphaFoldDB" id="A0A162P3R3"/>
<evidence type="ECO:0000313" key="2">
    <source>
        <dbReference type="Proteomes" id="UP000076858"/>
    </source>
</evidence>
<keyword evidence="2" id="KW-1185">Reference proteome</keyword>
<reference evidence="1 2" key="1">
    <citation type="submission" date="2016-03" db="EMBL/GenBank/DDBJ databases">
        <title>EvidentialGene: Evidence-directed Construction of Genes on Genomes.</title>
        <authorList>
            <person name="Gilbert D.G."/>
            <person name="Choi J.-H."/>
            <person name="Mockaitis K."/>
            <person name="Colbourne J."/>
            <person name="Pfrender M."/>
        </authorList>
    </citation>
    <scope>NUCLEOTIDE SEQUENCE [LARGE SCALE GENOMIC DNA]</scope>
    <source>
        <strain evidence="1 2">Xinb3</strain>
        <tissue evidence="1">Complete organism</tissue>
    </source>
</reference>
<comment type="caution">
    <text evidence="1">The sequence shown here is derived from an EMBL/GenBank/DDBJ whole genome shotgun (WGS) entry which is preliminary data.</text>
</comment>
<dbReference type="EMBL" id="LRGB01000512">
    <property type="protein sequence ID" value="KZS18492.1"/>
    <property type="molecule type" value="Genomic_DNA"/>
</dbReference>
<proteinExistence type="predicted"/>
<dbReference type="Proteomes" id="UP000076858">
    <property type="component" value="Unassembled WGS sequence"/>
</dbReference>
<protein>
    <submittedName>
        <fullName evidence="1">Uncharacterized protein</fullName>
    </submittedName>
</protein>
<name>A0A162P3R3_9CRUS</name>
<gene>
    <name evidence="1" type="ORF">APZ42_015006</name>
</gene>